<sequence length="448" mass="48547">MNGRLREWCLGWALWRAPKPVLVLVTIVNVAALILTATLTPATRVTTHELLLFGILAAGAWISMELTRHIERRRVYGHKSSVAYIDTKAVWSFAAVIVLPIALAAAMVVTTYALAWWRVKNNGRPGIPFRWIYSCSTVLLGTYAAAAVLAAGMENYPGTPGSADMSGLIDLGAIALAASLRWGINYVLVLAAIAMADPTMPTRQLFTNFSEQLLDAGALGLGMVTAAVVVNNPFVIPGIVIAMVALHRGFLVHQYQLASRVDTKTGLASAGWWHEYADQMLAKSLERSETPGILIVDLDHFKSINDTYGHPFGDEALSAVAHEILAEIRDQDACGRWGGEEFVVILPNMQTESDVIAVAERVRRRIESLVLISPESADQPERVPLTVSVGAALYPIGNKISLDEFLLAADGALYSAKRGGRNRVRLAVSESQQRSALPHPHSKTEPAS</sequence>
<dbReference type="InterPro" id="IPR050469">
    <property type="entry name" value="Diguanylate_Cyclase"/>
</dbReference>
<dbReference type="NCBIfam" id="TIGR00254">
    <property type="entry name" value="GGDEF"/>
    <property type="match status" value="1"/>
</dbReference>
<protein>
    <submittedName>
        <fullName evidence="4">GGDEF domain-containing protein</fullName>
    </submittedName>
</protein>
<dbReference type="GO" id="GO:1902201">
    <property type="term" value="P:negative regulation of bacterial-type flagellum-dependent cell motility"/>
    <property type="evidence" value="ECO:0007669"/>
    <property type="project" value="TreeGrafter"/>
</dbReference>
<dbReference type="AlphaFoldDB" id="A0A6L9S3D2"/>
<dbReference type="PROSITE" id="PS50887">
    <property type="entry name" value="GGDEF"/>
    <property type="match status" value="1"/>
</dbReference>
<dbReference type="Gene3D" id="3.30.70.270">
    <property type="match status" value="1"/>
</dbReference>
<feature type="transmembrane region" description="Helical" evidence="2">
    <location>
        <begin position="173"/>
        <end position="196"/>
    </location>
</feature>
<keyword evidence="2" id="KW-0472">Membrane</keyword>
<feature type="transmembrane region" description="Helical" evidence="2">
    <location>
        <begin position="21"/>
        <end position="39"/>
    </location>
</feature>
<keyword evidence="2" id="KW-1133">Transmembrane helix</keyword>
<dbReference type="FunFam" id="3.30.70.270:FF:000001">
    <property type="entry name" value="Diguanylate cyclase domain protein"/>
    <property type="match status" value="1"/>
</dbReference>
<dbReference type="EMBL" id="JAAGOA010000002">
    <property type="protein sequence ID" value="NED99081.1"/>
    <property type="molecule type" value="Genomic_DNA"/>
</dbReference>
<feature type="transmembrane region" description="Helical" evidence="2">
    <location>
        <begin position="216"/>
        <end position="246"/>
    </location>
</feature>
<organism evidence="4 5">
    <name type="scientific">Phytoactinopolyspora halotolerans</name>
    <dbReference type="NCBI Taxonomy" id="1981512"/>
    <lineage>
        <taxon>Bacteria</taxon>
        <taxon>Bacillati</taxon>
        <taxon>Actinomycetota</taxon>
        <taxon>Actinomycetes</taxon>
        <taxon>Jiangellales</taxon>
        <taxon>Jiangellaceae</taxon>
        <taxon>Phytoactinopolyspora</taxon>
    </lineage>
</organism>
<keyword evidence="5" id="KW-1185">Reference proteome</keyword>
<dbReference type="InterPro" id="IPR043128">
    <property type="entry name" value="Rev_trsase/Diguanyl_cyclase"/>
</dbReference>
<dbReference type="GO" id="GO:0043709">
    <property type="term" value="P:cell adhesion involved in single-species biofilm formation"/>
    <property type="evidence" value="ECO:0007669"/>
    <property type="project" value="TreeGrafter"/>
</dbReference>
<name>A0A6L9S3D2_9ACTN</name>
<evidence type="ECO:0000256" key="2">
    <source>
        <dbReference type="SAM" id="Phobius"/>
    </source>
</evidence>
<keyword evidence="2" id="KW-0812">Transmembrane</keyword>
<feature type="transmembrane region" description="Helical" evidence="2">
    <location>
        <begin position="131"/>
        <end position="152"/>
    </location>
</feature>
<dbReference type="PANTHER" id="PTHR45138:SF9">
    <property type="entry name" value="DIGUANYLATE CYCLASE DGCM-RELATED"/>
    <property type="match status" value="1"/>
</dbReference>
<evidence type="ECO:0000313" key="5">
    <source>
        <dbReference type="Proteomes" id="UP000475214"/>
    </source>
</evidence>
<dbReference type="Pfam" id="PF00990">
    <property type="entry name" value="GGDEF"/>
    <property type="match status" value="1"/>
</dbReference>
<accession>A0A6L9S3D2</accession>
<comment type="caution">
    <text evidence="4">The sequence shown here is derived from an EMBL/GenBank/DDBJ whole genome shotgun (WGS) entry which is preliminary data.</text>
</comment>
<dbReference type="GO" id="GO:0005886">
    <property type="term" value="C:plasma membrane"/>
    <property type="evidence" value="ECO:0007669"/>
    <property type="project" value="TreeGrafter"/>
</dbReference>
<feature type="region of interest" description="Disordered" evidence="1">
    <location>
        <begin position="428"/>
        <end position="448"/>
    </location>
</feature>
<dbReference type="InterPro" id="IPR029787">
    <property type="entry name" value="Nucleotide_cyclase"/>
</dbReference>
<feature type="transmembrane region" description="Helical" evidence="2">
    <location>
        <begin position="89"/>
        <end position="119"/>
    </location>
</feature>
<gene>
    <name evidence="4" type="ORF">G1H10_02750</name>
</gene>
<reference evidence="4 5" key="1">
    <citation type="submission" date="2020-02" db="EMBL/GenBank/DDBJ databases">
        <authorList>
            <person name="Li X.-J."/>
            <person name="Han X.-M."/>
        </authorList>
    </citation>
    <scope>NUCLEOTIDE SEQUENCE [LARGE SCALE GENOMIC DNA]</scope>
    <source>
        <strain evidence="4 5">CCTCC AB 2017055</strain>
    </source>
</reference>
<dbReference type="Proteomes" id="UP000475214">
    <property type="component" value="Unassembled WGS sequence"/>
</dbReference>
<dbReference type="CDD" id="cd01949">
    <property type="entry name" value="GGDEF"/>
    <property type="match status" value="1"/>
</dbReference>
<dbReference type="SUPFAM" id="SSF55073">
    <property type="entry name" value="Nucleotide cyclase"/>
    <property type="match status" value="1"/>
</dbReference>
<evidence type="ECO:0000313" key="4">
    <source>
        <dbReference type="EMBL" id="NED99081.1"/>
    </source>
</evidence>
<dbReference type="InterPro" id="IPR000160">
    <property type="entry name" value="GGDEF_dom"/>
</dbReference>
<evidence type="ECO:0000256" key="1">
    <source>
        <dbReference type="SAM" id="MobiDB-lite"/>
    </source>
</evidence>
<dbReference type="SMART" id="SM00267">
    <property type="entry name" value="GGDEF"/>
    <property type="match status" value="1"/>
</dbReference>
<proteinExistence type="predicted"/>
<dbReference type="GO" id="GO:0052621">
    <property type="term" value="F:diguanylate cyclase activity"/>
    <property type="evidence" value="ECO:0007669"/>
    <property type="project" value="TreeGrafter"/>
</dbReference>
<feature type="domain" description="GGDEF" evidence="3">
    <location>
        <begin position="289"/>
        <end position="429"/>
    </location>
</feature>
<evidence type="ECO:0000259" key="3">
    <source>
        <dbReference type="PROSITE" id="PS50887"/>
    </source>
</evidence>
<dbReference type="PANTHER" id="PTHR45138">
    <property type="entry name" value="REGULATORY COMPONENTS OF SENSORY TRANSDUCTION SYSTEM"/>
    <property type="match status" value="1"/>
</dbReference>